<dbReference type="PROSITE" id="PS50110">
    <property type="entry name" value="RESPONSE_REGULATORY"/>
    <property type="match status" value="1"/>
</dbReference>
<evidence type="ECO:0000256" key="2">
    <source>
        <dbReference type="ARBA" id="ARBA00012438"/>
    </source>
</evidence>
<evidence type="ECO:0000256" key="5">
    <source>
        <dbReference type="ARBA" id="ARBA00022741"/>
    </source>
</evidence>
<name>A0A6H1U712_9CYAN</name>
<dbReference type="InterPro" id="IPR036097">
    <property type="entry name" value="HisK_dim/P_sf"/>
</dbReference>
<accession>A0A6H1U712</accession>
<dbReference type="InterPro" id="IPR003661">
    <property type="entry name" value="HisK_dim/P_dom"/>
</dbReference>
<sequence length="420" mass="47627">MEEQKAPQILFVDDEPSLESLIRRQFRRKLRKNEYEFFFAQNGVEALKQIEEEPDIQVVITDINMPEMNGLTLLDKIHDLGHVIKTVVLSAYGDMKNIRTAMNRGAFDFLNKPIDFEDLEITMNRALEQVQQQRNSQYQLQQAQTQLIQSEKMSALGQLIAGVAHEMNNPVGFIAGNVAIAEDYISELIEVIELYRDKFKDPGEEISAKLHEVDFESLVADVPELVASMKEGTDRIYHLSNSLRTFSRADISTKVAFNLHDGLDSTLLILKHRLKANEFRPDIDICKEYSELPAVICYPGQLNQVFMNLLANAIDALDEYSDKRTWDEMLESPNIITISTCELPENKRVQIRISDNGPGIPEKVKTHVFDYLFTTKPPGKGTGLGLSISYQIVVEKHGGRLYCESEGDTGATFIIELPIE</sequence>
<dbReference type="SMART" id="SM00387">
    <property type="entry name" value="HATPase_c"/>
    <property type="match status" value="1"/>
</dbReference>
<feature type="domain" description="Histidine kinase" evidence="10">
    <location>
        <begin position="162"/>
        <end position="420"/>
    </location>
</feature>
<dbReference type="Gene3D" id="3.30.565.10">
    <property type="entry name" value="Histidine kinase-like ATPase, C-terminal domain"/>
    <property type="match status" value="1"/>
</dbReference>
<feature type="modified residue" description="4-aspartylphosphate" evidence="9">
    <location>
        <position position="62"/>
    </location>
</feature>
<evidence type="ECO:0000256" key="8">
    <source>
        <dbReference type="ARBA" id="ARBA00023012"/>
    </source>
</evidence>
<organism evidence="12 13">
    <name type="scientific">Oxynema aestuarii AP17</name>
    <dbReference type="NCBI Taxonomy" id="2064643"/>
    <lineage>
        <taxon>Bacteria</taxon>
        <taxon>Bacillati</taxon>
        <taxon>Cyanobacteriota</taxon>
        <taxon>Cyanophyceae</taxon>
        <taxon>Oscillatoriophycideae</taxon>
        <taxon>Oscillatoriales</taxon>
        <taxon>Oscillatoriaceae</taxon>
        <taxon>Oxynema</taxon>
        <taxon>Oxynema aestuarii</taxon>
    </lineage>
</organism>
<dbReference type="Gene3D" id="3.40.50.2300">
    <property type="match status" value="1"/>
</dbReference>
<dbReference type="PANTHER" id="PTHR43065">
    <property type="entry name" value="SENSOR HISTIDINE KINASE"/>
    <property type="match status" value="1"/>
</dbReference>
<dbReference type="SUPFAM" id="SSF52172">
    <property type="entry name" value="CheY-like"/>
    <property type="match status" value="1"/>
</dbReference>
<dbReference type="EC" id="2.7.13.3" evidence="2"/>
<evidence type="ECO:0000256" key="4">
    <source>
        <dbReference type="ARBA" id="ARBA00022679"/>
    </source>
</evidence>
<dbReference type="PROSITE" id="PS50109">
    <property type="entry name" value="HIS_KIN"/>
    <property type="match status" value="1"/>
</dbReference>
<keyword evidence="5" id="KW-0547">Nucleotide-binding</keyword>
<evidence type="ECO:0000256" key="7">
    <source>
        <dbReference type="ARBA" id="ARBA00022840"/>
    </source>
</evidence>
<evidence type="ECO:0000256" key="6">
    <source>
        <dbReference type="ARBA" id="ARBA00022777"/>
    </source>
</evidence>
<evidence type="ECO:0000256" key="9">
    <source>
        <dbReference type="PROSITE-ProRule" id="PRU00169"/>
    </source>
</evidence>
<dbReference type="AlphaFoldDB" id="A0A6H1U712"/>
<dbReference type="InterPro" id="IPR011006">
    <property type="entry name" value="CheY-like_superfamily"/>
</dbReference>
<dbReference type="CDD" id="cd17536">
    <property type="entry name" value="REC_YesN-like"/>
    <property type="match status" value="1"/>
</dbReference>
<dbReference type="GO" id="GO:0000155">
    <property type="term" value="F:phosphorelay sensor kinase activity"/>
    <property type="evidence" value="ECO:0007669"/>
    <property type="project" value="InterPro"/>
</dbReference>
<evidence type="ECO:0000256" key="1">
    <source>
        <dbReference type="ARBA" id="ARBA00000085"/>
    </source>
</evidence>
<protein>
    <recommendedName>
        <fullName evidence="2">histidine kinase</fullName>
        <ecNumber evidence="2">2.7.13.3</ecNumber>
    </recommendedName>
</protein>
<dbReference type="InterPro" id="IPR036890">
    <property type="entry name" value="HATPase_C_sf"/>
</dbReference>
<dbReference type="Gene3D" id="1.10.287.130">
    <property type="match status" value="1"/>
</dbReference>
<dbReference type="Pfam" id="PF00072">
    <property type="entry name" value="Response_reg"/>
    <property type="match status" value="1"/>
</dbReference>
<dbReference type="PRINTS" id="PR00344">
    <property type="entry name" value="BCTRLSENSOR"/>
</dbReference>
<keyword evidence="8" id="KW-0902">Two-component regulatory system</keyword>
<dbReference type="RefSeq" id="WP_168571565.1">
    <property type="nucleotide sequence ID" value="NZ_CP051167.1"/>
</dbReference>
<evidence type="ECO:0000259" key="11">
    <source>
        <dbReference type="PROSITE" id="PS50110"/>
    </source>
</evidence>
<dbReference type="PANTHER" id="PTHR43065:SF10">
    <property type="entry name" value="PEROXIDE STRESS-ACTIVATED HISTIDINE KINASE MAK3"/>
    <property type="match status" value="1"/>
</dbReference>
<proteinExistence type="predicted"/>
<feature type="domain" description="Response regulatory" evidence="11">
    <location>
        <begin position="8"/>
        <end position="127"/>
    </location>
</feature>
<dbReference type="InterPro" id="IPR005467">
    <property type="entry name" value="His_kinase_dom"/>
</dbReference>
<dbReference type="InterPro" id="IPR004358">
    <property type="entry name" value="Sig_transdc_His_kin-like_C"/>
</dbReference>
<dbReference type="KEGG" id="oxy:HCG48_24785"/>
<keyword evidence="4" id="KW-0808">Transferase</keyword>
<reference evidence="12 13" key="1">
    <citation type="submission" date="2020-04" db="EMBL/GenBank/DDBJ databases">
        <authorList>
            <person name="Basu S."/>
            <person name="Maruthanayagam V."/>
            <person name="Chakraborty S."/>
            <person name="Pramanik A."/>
            <person name="Mukherjee J."/>
            <person name="Brink B."/>
        </authorList>
    </citation>
    <scope>NUCLEOTIDE SEQUENCE [LARGE SCALE GENOMIC DNA]</scope>
    <source>
        <strain evidence="12 13">AP17</strain>
    </source>
</reference>
<keyword evidence="7" id="KW-0067">ATP-binding</keyword>
<evidence type="ECO:0000256" key="3">
    <source>
        <dbReference type="ARBA" id="ARBA00022553"/>
    </source>
</evidence>
<dbReference type="GO" id="GO:0005524">
    <property type="term" value="F:ATP binding"/>
    <property type="evidence" value="ECO:0007669"/>
    <property type="project" value="UniProtKB-KW"/>
</dbReference>
<dbReference type="SMART" id="SM00448">
    <property type="entry name" value="REC"/>
    <property type="match status" value="1"/>
</dbReference>
<dbReference type="Pfam" id="PF02518">
    <property type="entry name" value="HATPase_c"/>
    <property type="match status" value="1"/>
</dbReference>
<dbReference type="SUPFAM" id="SSF55874">
    <property type="entry name" value="ATPase domain of HSP90 chaperone/DNA topoisomerase II/histidine kinase"/>
    <property type="match status" value="1"/>
</dbReference>
<dbReference type="Proteomes" id="UP000500857">
    <property type="component" value="Chromosome"/>
</dbReference>
<keyword evidence="6" id="KW-0418">Kinase</keyword>
<dbReference type="EMBL" id="CP051167">
    <property type="protein sequence ID" value="QIZ73419.1"/>
    <property type="molecule type" value="Genomic_DNA"/>
</dbReference>
<gene>
    <name evidence="12" type="ORF">HCG48_24785</name>
</gene>
<evidence type="ECO:0000259" key="10">
    <source>
        <dbReference type="PROSITE" id="PS50109"/>
    </source>
</evidence>
<dbReference type="SUPFAM" id="SSF47384">
    <property type="entry name" value="Homodimeric domain of signal transducing histidine kinase"/>
    <property type="match status" value="1"/>
</dbReference>
<comment type="catalytic activity">
    <reaction evidence="1">
        <text>ATP + protein L-histidine = ADP + protein N-phospho-L-histidine.</text>
        <dbReference type="EC" id="2.7.13.3"/>
    </reaction>
</comment>
<dbReference type="InterPro" id="IPR003594">
    <property type="entry name" value="HATPase_dom"/>
</dbReference>
<keyword evidence="3 9" id="KW-0597">Phosphoprotein</keyword>
<dbReference type="CDD" id="cd00082">
    <property type="entry name" value="HisKA"/>
    <property type="match status" value="1"/>
</dbReference>
<keyword evidence="13" id="KW-1185">Reference proteome</keyword>
<evidence type="ECO:0000313" key="12">
    <source>
        <dbReference type="EMBL" id="QIZ73419.1"/>
    </source>
</evidence>
<dbReference type="InterPro" id="IPR001789">
    <property type="entry name" value="Sig_transdc_resp-reg_receiver"/>
</dbReference>
<evidence type="ECO:0000313" key="13">
    <source>
        <dbReference type="Proteomes" id="UP000500857"/>
    </source>
</evidence>